<comment type="caution">
    <text evidence="1">The sequence shown here is derived from an EMBL/GenBank/DDBJ whole genome shotgun (WGS) entry which is preliminary data.</text>
</comment>
<organism evidence="1 2">
    <name type="scientific">Corynebacterium intestinale</name>
    <dbReference type="NCBI Taxonomy" id="2943492"/>
    <lineage>
        <taxon>Bacteria</taxon>
        <taxon>Bacillati</taxon>
        <taxon>Actinomycetota</taxon>
        <taxon>Actinomycetes</taxon>
        <taxon>Mycobacteriales</taxon>
        <taxon>Corynebacteriaceae</taxon>
        <taxon>Corynebacterium</taxon>
    </lineage>
</organism>
<evidence type="ECO:0000313" key="2">
    <source>
        <dbReference type="Proteomes" id="UP001203579"/>
    </source>
</evidence>
<sequence length="83" mass="8784">MNTISGFISAITNTFKTATGTGLDTITAAPIAAQVAEDLVKHDLIPATHTDIEESFAALTGDFPREGDLAEVELFLDSFGWLA</sequence>
<dbReference type="RefSeq" id="WP_070531063.1">
    <property type="nucleotide sequence ID" value="NZ_JAMFTR010000010.1"/>
</dbReference>
<protein>
    <submittedName>
        <fullName evidence="1">Uncharacterized protein</fullName>
    </submittedName>
</protein>
<reference evidence="1 2" key="1">
    <citation type="submission" date="2022-05" db="EMBL/GenBank/DDBJ databases">
        <title>Corynebacterium sp. B5-R-101 sp. nov., isolated from human feces.</title>
        <authorList>
            <person name="Shamsuzzaman M."/>
            <person name="Dahal R.H."/>
        </authorList>
    </citation>
    <scope>NUCLEOTIDE SEQUENCE [LARGE SCALE GENOMIC DNA]</scope>
    <source>
        <strain evidence="1 2">B5-R-101</strain>
    </source>
</reference>
<evidence type="ECO:0000313" key="1">
    <source>
        <dbReference type="EMBL" id="MCL8494579.1"/>
    </source>
</evidence>
<keyword evidence="2" id="KW-1185">Reference proteome</keyword>
<accession>A0ABT0TBW8</accession>
<dbReference type="EMBL" id="JAMKFF010000010">
    <property type="protein sequence ID" value="MCL8494579.1"/>
    <property type="molecule type" value="Genomic_DNA"/>
</dbReference>
<proteinExistence type="predicted"/>
<dbReference type="Proteomes" id="UP001203579">
    <property type="component" value="Unassembled WGS sequence"/>
</dbReference>
<name>A0ABT0TBW8_9CORY</name>
<gene>
    <name evidence="1" type="ORF">M5J06_10635</name>
</gene>